<reference evidence="4" key="1">
    <citation type="submission" date="2020-08" db="EMBL/GenBank/DDBJ databases">
        <title>Hyunsoonleella sp. strain SJ7 genome sequencing and assembly.</title>
        <authorList>
            <person name="Kim I."/>
        </authorList>
    </citation>
    <scope>NUCLEOTIDE SEQUENCE</scope>
    <source>
        <strain evidence="4">SJ7</strain>
    </source>
</reference>
<dbReference type="RefSeq" id="WP_186562827.1">
    <property type="nucleotide sequence ID" value="NZ_JACNMF010000004.1"/>
</dbReference>
<dbReference type="Proteomes" id="UP000656244">
    <property type="component" value="Unassembled WGS sequence"/>
</dbReference>
<gene>
    <name evidence="4" type="ORF">H7U19_12345</name>
</gene>
<comment type="caution">
    <text evidence="4">The sequence shown here is derived from an EMBL/GenBank/DDBJ whole genome shotgun (WGS) entry which is preliminary data.</text>
</comment>
<feature type="chain" id="PRO_5037111625" evidence="2">
    <location>
        <begin position="21"/>
        <end position="348"/>
    </location>
</feature>
<sequence>MKKIYTTFLLAFAFVALVNAQSTLFSTDFSTADYTTGGPQTDLDSHPDWNAGHFGNANTWVAFTSAEPREVIRTGAFFTYALVDSTPITATDGDVITITVNIDLGFNGQTYGTEPDENLIFIGLLDKNNPMSGAEANNANRDGIMIQNKGTTNELALTNNNGGAGSGFGTTGVLASELNARRYEVVVEYLIGADAASSSKSAQITSINGTAGSAVTSYSTALSGDIYTELTGTGAYFFTWALRFGFGSSAISHLHINSMSVTKNMPVLSTNKNNAFEFGLYPNPVNDELHINTQEAINKVEVLDLLGRQVLFQENVLDTVDVSSLKSALYIVRLSSDRGVSTRKFLKK</sequence>
<keyword evidence="5" id="KW-1185">Reference proteome</keyword>
<dbReference type="EMBL" id="JACNMF010000004">
    <property type="protein sequence ID" value="MBC3759202.1"/>
    <property type="molecule type" value="Genomic_DNA"/>
</dbReference>
<evidence type="ECO:0000313" key="4">
    <source>
        <dbReference type="EMBL" id="MBC3759202.1"/>
    </source>
</evidence>
<protein>
    <submittedName>
        <fullName evidence="4">T9SS type A sorting domain-containing protein</fullName>
    </submittedName>
</protein>
<keyword evidence="1 2" id="KW-0732">Signal</keyword>
<evidence type="ECO:0000256" key="1">
    <source>
        <dbReference type="ARBA" id="ARBA00022729"/>
    </source>
</evidence>
<dbReference type="AlphaFoldDB" id="A0A923KL68"/>
<accession>A0A923KL68</accession>
<dbReference type="NCBIfam" id="TIGR04183">
    <property type="entry name" value="Por_Secre_tail"/>
    <property type="match status" value="1"/>
</dbReference>
<evidence type="ECO:0000313" key="5">
    <source>
        <dbReference type="Proteomes" id="UP000656244"/>
    </source>
</evidence>
<proteinExistence type="predicted"/>
<evidence type="ECO:0000256" key="2">
    <source>
        <dbReference type="SAM" id="SignalP"/>
    </source>
</evidence>
<name>A0A923KL68_9FLAO</name>
<organism evidence="4 5">
    <name type="scientific">Hyunsoonleella aquatilis</name>
    <dbReference type="NCBI Taxonomy" id="2762758"/>
    <lineage>
        <taxon>Bacteria</taxon>
        <taxon>Pseudomonadati</taxon>
        <taxon>Bacteroidota</taxon>
        <taxon>Flavobacteriia</taxon>
        <taxon>Flavobacteriales</taxon>
        <taxon>Flavobacteriaceae</taxon>
    </lineage>
</organism>
<evidence type="ECO:0000259" key="3">
    <source>
        <dbReference type="Pfam" id="PF18962"/>
    </source>
</evidence>
<dbReference type="InterPro" id="IPR026444">
    <property type="entry name" value="Secre_tail"/>
</dbReference>
<feature type="signal peptide" evidence="2">
    <location>
        <begin position="1"/>
        <end position="20"/>
    </location>
</feature>
<feature type="domain" description="Secretion system C-terminal sorting" evidence="3">
    <location>
        <begin position="280"/>
        <end position="345"/>
    </location>
</feature>
<dbReference type="Pfam" id="PF18962">
    <property type="entry name" value="Por_Secre_tail"/>
    <property type="match status" value="1"/>
</dbReference>